<dbReference type="InterPro" id="IPR007577">
    <property type="entry name" value="GlycoTrfase_DXD_sugar-bd_CS"/>
</dbReference>
<evidence type="ECO:0000313" key="10">
    <source>
        <dbReference type="Proteomes" id="UP000789390"/>
    </source>
</evidence>
<dbReference type="GO" id="GO:0016758">
    <property type="term" value="F:hexosyltransferase activity"/>
    <property type="evidence" value="ECO:0007669"/>
    <property type="project" value="UniProtKB-ARBA"/>
</dbReference>
<protein>
    <recommendedName>
        <fullName evidence="8">Alpha 1,4-glycosyltransferase domain-containing protein</fullName>
    </recommendedName>
</protein>
<keyword evidence="7" id="KW-1133">Transmembrane helix</keyword>
<evidence type="ECO:0000256" key="7">
    <source>
        <dbReference type="SAM" id="Phobius"/>
    </source>
</evidence>
<reference evidence="9" key="1">
    <citation type="submission" date="2021-11" db="EMBL/GenBank/DDBJ databases">
        <authorList>
            <person name="Schell T."/>
        </authorList>
    </citation>
    <scope>NUCLEOTIDE SEQUENCE</scope>
    <source>
        <strain evidence="9">M5</strain>
    </source>
</reference>
<dbReference type="SUPFAM" id="SSF53448">
    <property type="entry name" value="Nucleotide-diphospho-sugar transferases"/>
    <property type="match status" value="1"/>
</dbReference>
<dbReference type="Proteomes" id="UP000789390">
    <property type="component" value="Unassembled WGS sequence"/>
</dbReference>
<dbReference type="PANTHER" id="PTHR12042">
    <property type="entry name" value="LACTOSYLCERAMIDE 4-ALPHA-GALACTOSYLTRANSFERASE ALPHA- 1,4-GALACTOSYLTRANSFERASE"/>
    <property type="match status" value="1"/>
</dbReference>
<comment type="subcellular location">
    <subcellularLocation>
        <location evidence="1">Golgi apparatus membrane</location>
        <topology evidence="1">Single-pass type II membrane protein</topology>
    </subcellularLocation>
</comment>
<comment type="caution">
    <text evidence="9">The sequence shown here is derived from an EMBL/GenBank/DDBJ whole genome shotgun (WGS) entry which is preliminary data.</text>
</comment>
<dbReference type="Pfam" id="PF04488">
    <property type="entry name" value="Gly_transf_sug"/>
    <property type="match status" value="1"/>
</dbReference>
<feature type="transmembrane region" description="Helical" evidence="7">
    <location>
        <begin position="12"/>
        <end position="35"/>
    </location>
</feature>
<dbReference type="InterPro" id="IPR051981">
    <property type="entry name" value="Glycosyltransf_32"/>
</dbReference>
<evidence type="ECO:0000256" key="1">
    <source>
        <dbReference type="ARBA" id="ARBA00004323"/>
    </source>
</evidence>
<dbReference type="OrthoDB" id="6351634at2759"/>
<evidence type="ECO:0000313" key="9">
    <source>
        <dbReference type="EMBL" id="CAH0101909.1"/>
    </source>
</evidence>
<evidence type="ECO:0000256" key="4">
    <source>
        <dbReference type="ARBA" id="ARBA00022679"/>
    </source>
</evidence>
<dbReference type="EMBL" id="CAKKLH010000068">
    <property type="protein sequence ID" value="CAH0101909.1"/>
    <property type="molecule type" value="Genomic_DNA"/>
</dbReference>
<keyword evidence="6 7" id="KW-0472">Membrane</keyword>
<gene>
    <name evidence="9" type="ORF">DGAL_LOCUS4281</name>
</gene>
<dbReference type="GO" id="GO:0000139">
    <property type="term" value="C:Golgi membrane"/>
    <property type="evidence" value="ECO:0007669"/>
    <property type="project" value="UniProtKB-SubCell"/>
</dbReference>
<keyword evidence="5" id="KW-0333">Golgi apparatus</keyword>
<feature type="domain" description="Alpha 1,4-glycosyltransferase" evidence="8">
    <location>
        <begin position="247"/>
        <end position="378"/>
    </location>
</feature>
<accession>A0A8J2RJC4</accession>
<keyword evidence="10" id="KW-1185">Reference proteome</keyword>
<dbReference type="InterPro" id="IPR029044">
    <property type="entry name" value="Nucleotide-diphossugar_trans"/>
</dbReference>
<evidence type="ECO:0000256" key="3">
    <source>
        <dbReference type="ARBA" id="ARBA00022676"/>
    </source>
</evidence>
<evidence type="ECO:0000256" key="6">
    <source>
        <dbReference type="ARBA" id="ARBA00023136"/>
    </source>
</evidence>
<keyword evidence="7" id="KW-0812">Transmembrane</keyword>
<evidence type="ECO:0000259" key="8">
    <source>
        <dbReference type="Pfam" id="PF04572"/>
    </source>
</evidence>
<evidence type="ECO:0000256" key="2">
    <source>
        <dbReference type="ARBA" id="ARBA00009003"/>
    </source>
</evidence>
<dbReference type="PANTHER" id="PTHR12042:SF21">
    <property type="entry name" value="ALPHA1,4-GALACTOSYLTRANSFERASE 1-RELATED"/>
    <property type="match status" value="1"/>
</dbReference>
<dbReference type="Pfam" id="PF04572">
    <property type="entry name" value="Gb3_synth"/>
    <property type="match status" value="1"/>
</dbReference>
<dbReference type="InterPro" id="IPR007652">
    <property type="entry name" value="A1-4-GlycosylTfrase_dom"/>
</dbReference>
<keyword evidence="3" id="KW-0328">Glycosyltransferase</keyword>
<dbReference type="AlphaFoldDB" id="A0A8J2RJC4"/>
<evidence type="ECO:0000256" key="5">
    <source>
        <dbReference type="ARBA" id="ARBA00023034"/>
    </source>
</evidence>
<sequence length="383" mass="44143">MILMNRSYHRCWARNVIGSLLLAVVIVILINPAVFVQLKNILLKQQEEIQVSSVEINHRVVCCRSPDYFLDLCGRLNCTSTCSADLSQLSIRVLEPSEHSRDSNDRAFFLETSGRDDLNYRQACTVESLAFMNPNLTVNVLFMGGNVNSNSALLDKLKEKYRNIHLVGVHLDDYIAGTQLERWYYCNNWRQGPYHVSHLSDGLRFLTLAKYGGYYFDLDVIAVRPVTDYRNFVAAESDYEFGSGAIHSDYKHPLMEMALQDFVANYRSDIWGHNGPVLLKRVLKNWCNVGDIQSMDRVRCRGFSALPKTMFCPVHFEDVDEFFYHRMANESIKPIWITDQVIGVHTWNKLSIDKPIYKNSTQIYTWLAKNHCPQIFSIAPDVF</sequence>
<organism evidence="9 10">
    <name type="scientific">Daphnia galeata</name>
    <dbReference type="NCBI Taxonomy" id="27404"/>
    <lineage>
        <taxon>Eukaryota</taxon>
        <taxon>Metazoa</taxon>
        <taxon>Ecdysozoa</taxon>
        <taxon>Arthropoda</taxon>
        <taxon>Crustacea</taxon>
        <taxon>Branchiopoda</taxon>
        <taxon>Diplostraca</taxon>
        <taxon>Cladocera</taxon>
        <taxon>Anomopoda</taxon>
        <taxon>Daphniidae</taxon>
        <taxon>Daphnia</taxon>
    </lineage>
</organism>
<keyword evidence="4" id="KW-0808">Transferase</keyword>
<dbReference type="Gene3D" id="3.90.550.20">
    <property type="match status" value="1"/>
</dbReference>
<name>A0A8J2RJC4_9CRUS</name>
<proteinExistence type="inferred from homology"/>
<comment type="similarity">
    <text evidence="2">Belongs to the glycosyltransferase 32 family.</text>
</comment>
<dbReference type="GO" id="GO:0006688">
    <property type="term" value="P:glycosphingolipid biosynthetic process"/>
    <property type="evidence" value="ECO:0007669"/>
    <property type="project" value="TreeGrafter"/>
</dbReference>